<dbReference type="SUPFAM" id="SSF69318">
    <property type="entry name" value="Integrin alpha N-terminal domain"/>
    <property type="match status" value="1"/>
</dbReference>
<dbReference type="STRING" id="714943.Mucpa_6173"/>
<dbReference type="SUPFAM" id="SSF81296">
    <property type="entry name" value="E set domains"/>
    <property type="match status" value="6"/>
</dbReference>
<feature type="domain" description="Secretion system C-terminal sorting" evidence="4">
    <location>
        <begin position="1529"/>
        <end position="1598"/>
    </location>
</feature>
<evidence type="ECO:0000256" key="1">
    <source>
        <dbReference type="ARBA" id="ARBA00022729"/>
    </source>
</evidence>
<dbReference type="InterPro" id="IPR002909">
    <property type="entry name" value="IPT_dom"/>
</dbReference>
<dbReference type="PANTHER" id="PTHR44103:SF1">
    <property type="entry name" value="PROPROTEIN CONVERTASE P"/>
    <property type="match status" value="1"/>
</dbReference>
<dbReference type="InterPro" id="IPR015943">
    <property type="entry name" value="WD40/YVTN_repeat-like_dom_sf"/>
</dbReference>
<evidence type="ECO:0000313" key="6">
    <source>
        <dbReference type="Proteomes" id="UP000002774"/>
    </source>
</evidence>
<evidence type="ECO:0000256" key="2">
    <source>
        <dbReference type="SAM" id="Phobius"/>
    </source>
</evidence>
<accession>H1Y196</accession>
<keyword evidence="1" id="KW-0732">Signal</keyword>
<keyword evidence="5" id="KW-0675">Receptor</keyword>
<dbReference type="Gene3D" id="2.130.10.10">
    <property type="entry name" value="YVTN repeat-like/Quinoprotein amine dehydrogenase"/>
    <property type="match status" value="1"/>
</dbReference>
<name>H1Y196_9SPHI</name>
<feature type="domain" description="IPT/TIG" evidence="3">
    <location>
        <begin position="453"/>
        <end position="513"/>
    </location>
</feature>
<dbReference type="Gene3D" id="2.130.10.130">
    <property type="entry name" value="Integrin alpha, N-terminal"/>
    <property type="match status" value="1"/>
</dbReference>
<organism evidence="5 6">
    <name type="scientific">Mucilaginibacter paludis DSM 18603</name>
    <dbReference type="NCBI Taxonomy" id="714943"/>
    <lineage>
        <taxon>Bacteria</taxon>
        <taxon>Pseudomonadati</taxon>
        <taxon>Bacteroidota</taxon>
        <taxon>Sphingobacteriia</taxon>
        <taxon>Sphingobacteriales</taxon>
        <taxon>Sphingobacteriaceae</taxon>
        <taxon>Mucilaginibacter</taxon>
    </lineage>
</organism>
<dbReference type="InterPro" id="IPR013517">
    <property type="entry name" value="FG-GAP"/>
</dbReference>
<dbReference type="HOGENOM" id="CLU_244141_0_0_10"/>
<dbReference type="Proteomes" id="UP000002774">
    <property type="component" value="Chromosome"/>
</dbReference>
<evidence type="ECO:0000259" key="4">
    <source>
        <dbReference type="Pfam" id="PF18962"/>
    </source>
</evidence>
<evidence type="ECO:0000259" key="3">
    <source>
        <dbReference type="Pfam" id="PF01833"/>
    </source>
</evidence>
<evidence type="ECO:0000313" key="5">
    <source>
        <dbReference type="EMBL" id="EHQ30230.1"/>
    </source>
</evidence>
<dbReference type="NCBIfam" id="TIGR04183">
    <property type="entry name" value="Por_Secre_tail"/>
    <property type="match status" value="1"/>
</dbReference>
<reference evidence="5" key="1">
    <citation type="submission" date="2011-09" db="EMBL/GenBank/DDBJ databases">
        <title>The permanent draft genome of Mucilaginibacter paludis DSM 18603.</title>
        <authorList>
            <consortium name="US DOE Joint Genome Institute (JGI-PGF)"/>
            <person name="Lucas S."/>
            <person name="Han J."/>
            <person name="Lapidus A."/>
            <person name="Bruce D."/>
            <person name="Goodwin L."/>
            <person name="Pitluck S."/>
            <person name="Peters L."/>
            <person name="Kyrpides N."/>
            <person name="Mavromatis K."/>
            <person name="Ivanova N."/>
            <person name="Mikhailova N."/>
            <person name="Held B."/>
            <person name="Detter J.C."/>
            <person name="Tapia R."/>
            <person name="Han C."/>
            <person name="Land M."/>
            <person name="Hauser L."/>
            <person name="Markowitz V."/>
            <person name="Cheng J.-F."/>
            <person name="Hugenholtz P."/>
            <person name="Woyke T."/>
            <person name="Wu D."/>
            <person name="Tindall B."/>
            <person name="Brambilla E."/>
            <person name="Klenk H.-P."/>
            <person name="Eisen J.A."/>
        </authorList>
    </citation>
    <scope>NUCLEOTIDE SEQUENCE [LARGE SCALE GENOMIC DNA]</scope>
    <source>
        <strain evidence="5">DSM 18603</strain>
    </source>
</reference>
<dbReference type="Pfam" id="PF01833">
    <property type="entry name" value="TIG"/>
    <property type="match status" value="5"/>
</dbReference>
<sequence length="1604" mass="168680">MHRIQTTFYRPLLGYQMNYKERNGAKSARQKIITFLQVVLLLFFCINNQVTAQLRQIHVETAENHIYNGSLYTASEGYVSFLKSVGYTTDTGRTIIQKPINLTNVNFNNYTVNLTFGFEVTGIKAFNKNNIIVYGDYGLVPAILYSSDAGNTFKLVFHSQFSVIPGSWITDMIFPSNGLIGYATDADRILKTVDGGVTWTVSNTLAGAHYTKLQALSDNVIYAFSSYGTTALYSTTNGGGSWTTLTLPPTKITSVYFLSQTKGWATDLENFVYITTNGITWAKQNDNLISPFQATRMQFVNDSTGYALNGTFQIYKTTNSGKIWERLPRDNNYSYLGYGFNDIQISGSTIWAGGGHGFLELSTNSGGAPIPKALFKYDTTGLAATGKIKLLNYSRTGYSYSWLVNGKPVATTYNGSYPADIYAPNDTIKLICSNNGYADTATAITNINKSIQIDSFTPTTGITGTTISINGTNFENITEVSFGGVPAKSFKVNNATNISAVIAAGASGNVTVKSAKSRASKSGFTYIPPPTITSISPIAAPVGATVTITGTGFTDVTRVLLDNYSWVYKVISPTQITATVGDISSGSITVTAAGGSVTMAGFHLLPTITSIDKTSGTFGTSITIYGNGLGEVNAVTLDGNPVRSFNRNAVGIYAIIGDGSAGNFTVSTPYGSSTYAGFTYYQTAKIKSFSPTSGPIGTMVTIKGSNFDKLPAGNIVFFGIERAVVSAATDSTLTVNVPLGANYKPINVIAHGTSCYSSIPFAVTFNNTTSLNAAYFSSKITLQTGMTQRAVLADIDNNGSPDIIVTTIGSAGTIARIMLNNSKPGNISLSTSIMQYGGGGSSSDYHLNGSLDVNTADWNMDGKLDLLLVGIFGGNAAVNVPSFSMFNNGYGYASYSSSLITSFGEANRQANYNVPNNIEVGDIDGDGKTDYLVGRPYFTFPNVLLADVDSDGKPDVLVKSASNLLVYRNISTRGNIVYDTPLTFDMGGLINEVFSGDFDNDGKLEIAVAMGASTAGTVKILKNTGTQGSINLAVIQNITTGGAPIAGCAADFDGDGKLDMAIINGSNISVFKNTASGLNVAFGAAIDIPQDSMTQVIAGDLDADSRPDLVCVSRYGGDGIIILNKLKNLAGITSFTPGEGFKGTTISLTGAGLTGTTAVTIGGTTVQSFVVNTDSTMTITAGSGVTGYINVIKPTSTLISLTPFIFTQPPVITSISNTTGITGSGLTLTGTNFTGATKVSFGGVDATTFQVVSPNTINATVGAGASGIISVTTPAGTGTLAGFVFLPVPIVTVVGSDVLLTGSYVTLSTPIVAGCTYQWKQNGTIIYGATSATFNAYYAGVYTVSVNYNNGISQTSAGVTINAIFTLPASNFRISSTSVTCKGSSNGAINISAAQNLGYTATITGKGLNSVIPFTTTTALNNLSAGTYNICVTVAGQPNYQQCFTVIVTEPKDLSAYSTINIGNNTVSLALSGGGIYNVQLNGVLHTTTDSVLTLSLKAGRNTLMITTDKPCQGIIDKTITASEDVLPYPNPADKILYINLGNQQVRTAKVAIYSAMGALVYKNQFDNPGNTVRLDVSTIPMTGVYTLILTTDNLQKTFSIIKR</sequence>
<dbReference type="CDD" id="cd00102">
    <property type="entry name" value="IPT"/>
    <property type="match status" value="3"/>
</dbReference>
<dbReference type="eggNOG" id="COG0823">
    <property type="taxonomic scope" value="Bacteria"/>
</dbReference>
<dbReference type="Gene3D" id="2.60.40.10">
    <property type="entry name" value="Immunoglobulins"/>
    <property type="match status" value="6"/>
</dbReference>
<dbReference type="SUPFAM" id="SSF110296">
    <property type="entry name" value="Oligoxyloglucan reducing end-specific cellobiohydrolase"/>
    <property type="match status" value="1"/>
</dbReference>
<dbReference type="InterPro" id="IPR013783">
    <property type="entry name" value="Ig-like_fold"/>
</dbReference>
<dbReference type="eggNOG" id="COG4447">
    <property type="taxonomic scope" value="Bacteria"/>
</dbReference>
<protein>
    <submittedName>
        <fullName evidence="5">Cell surface receptor IPT/TIG domain protein</fullName>
    </submittedName>
</protein>
<feature type="transmembrane region" description="Helical" evidence="2">
    <location>
        <begin position="32"/>
        <end position="50"/>
    </location>
</feature>
<dbReference type="EMBL" id="CM001403">
    <property type="protein sequence ID" value="EHQ30230.1"/>
    <property type="molecule type" value="Genomic_DNA"/>
</dbReference>
<proteinExistence type="predicted"/>
<feature type="domain" description="IPT/TIG" evidence="3">
    <location>
        <begin position="606"/>
        <end position="679"/>
    </location>
</feature>
<keyword evidence="2" id="KW-1133">Transmembrane helix</keyword>
<dbReference type="PANTHER" id="PTHR44103">
    <property type="entry name" value="PROPROTEIN CONVERTASE P"/>
    <property type="match status" value="1"/>
</dbReference>
<dbReference type="Pfam" id="PF13517">
    <property type="entry name" value="FG-GAP_3"/>
    <property type="match status" value="1"/>
</dbReference>
<gene>
    <name evidence="5" type="ORF">Mucpa_6173</name>
</gene>
<dbReference type="Pfam" id="PF18962">
    <property type="entry name" value="Por_Secre_tail"/>
    <property type="match status" value="1"/>
</dbReference>
<keyword evidence="2" id="KW-0472">Membrane</keyword>
<keyword evidence="6" id="KW-1185">Reference proteome</keyword>
<feature type="domain" description="IPT/TIG" evidence="3">
    <location>
        <begin position="1210"/>
        <end position="1273"/>
    </location>
</feature>
<dbReference type="eggNOG" id="COG3291">
    <property type="taxonomic scope" value="Bacteria"/>
</dbReference>
<feature type="domain" description="IPT/TIG" evidence="3">
    <location>
        <begin position="530"/>
        <end position="596"/>
    </location>
</feature>
<dbReference type="InterPro" id="IPR014756">
    <property type="entry name" value="Ig_E-set"/>
</dbReference>
<feature type="domain" description="IPT/TIG" evidence="3">
    <location>
        <begin position="685"/>
        <end position="754"/>
    </location>
</feature>
<dbReference type="InterPro" id="IPR026444">
    <property type="entry name" value="Secre_tail"/>
</dbReference>
<keyword evidence="2" id="KW-0812">Transmembrane</keyword>
<dbReference type="InterPro" id="IPR028994">
    <property type="entry name" value="Integrin_alpha_N"/>
</dbReference>